<dbReference type="Proteomes" id="UP000646579">
    <property type="component" value="Unassembled WGS sequence"/>
</dbReference>
<feature type="compositionally biased region" description="Basic and acidic residues" evidence="1">
    <location>
        <begin position="110"/>
        <end position="120"/>
    </location>
</feature>
<feature type="region of interest" description="Disordered" evidence="1">
    <location>
        <begin position="110"/>
        <end position="168"/>
    </location>
</feature>
<evidence type="ECO:0000256" key="1">
    <source>
        <dbReference type="SAM" id="MobiDB-lite"/>
    </source>
</evidence>
<keyword evidence="3" id="KW-1185">Reference proteome</keyword>
<protein>
    <submittedName>
        <fullName evidence="2">Uncharacterized protein</fullName>
    </submittedName>
</protein>
<evidence type="ECO:0000313" key="3">
    <source>
        <dbReference type="Proteomes" id="UP000646579"/>
    </source>
</evidence>
<feature type="compositionally biased region" description="Basic and acidic residues" evidence="1">
    <location>
        <begin position="127"/>
        <end position="162"/>
    </location>
</feature>
<organism evidence="2 3">
    <name type="scientific">Devosia pacifica</name>
    <dbReference type="NCBI Taxonomy" id="1335967"/>
    <lineage>
        <taxon>Bacteria</taxon>
        <taxon>Pseudomonadati</taxon>
        <taxon>Pseudomonadota</taxon>
        <taxon>Alphaproteobacteria</taxon>
        <taxon>Hyphomicrobiales</taxon>
        <taxon>Devosiaceae</taxon>
        <taxon>Devosia</taxon>
    </lineage>
</organism>
<gene>
    <name evidence="2" type="ORF">GCM10007989_05160</name>
</gene>
<name>A0A918VMP2_9HYPH</name>
<reference evidence="2" key="1">
    <citation type="journal article" date="2014" name="Int. J. Syst. Evol. Microbiol.">
        <title>Complete genome sequence of Corynebacterium casei LMG S-19264T (=DSM 44701T), isolated from a smear-ripened cheese.</title>
        <authorList>
            <consortium name="US DOE Joint Genome Institute (JGI-PGF)"/>
            <person name="Walter F."/>
            <person name="Albersmeier A."/>
            <person name="Kalinowski J."/>
            <person name="Ruckert C."/>
        </authorList>
    </citation>
    <scope>NUCLEOTIDE SEQUENCE</scope>
    <source>
        <strain evidence="2">KCTC 32437</strain>
    </source>
</reference>
<accession>A0A918VMP2</accession>
<reference evidence="2" key="2">
    <citation type="submission" date="2020-09" db="EMBL/GenBank/DDBJ databases">
        <authorList>
            <person name="Sun Q."/>
            <person name="Kim S."/>
        </authorList>
    </citation>
    <scope>NUCLEOTIDE SEQUENCE</scope>
    <source>
        <strain evidence="2">KCTC 32437</strain>
    </source>
</reference>
<dbReference type="RefSeq" id="WP_189423046.1">
    <property type="nucleotide sequence ID" value="NZ_BMZE01000001.1"/>
</dbReference>
<sequence>MRTALNQISRSDAQILTDQIRVAVDQLWELLLEAHERQAWKAMGYPTWDAYIAGEFNMSRRHSYRLLDQGMVNRAIADASGQDVTHGSQISEREARDLKPIIGEVTSEIRSRVESGEHPGRAASEVVEAKRANKKRADAEKSVRKVEREAEQAKHDKERARNADALPDAVKEQQARKAEAMGERRQQRTEVGIDRIAALEAENEELRETNNALETEIATLRSGHAKWEGMRVQFEKGGFEKVVADKDEEIRVLKTRVESESRDKVGWKRSADHWKAEAERLGYSRDLIMDLETGEITDA</sequence>
<proteinExistence type="predicted"/>
<dbReference type="AlphaFoldDB" id="A0A918VMP2"/>
<evidence type="ECO:0000313" key="2">
    <source>
        <dbReference type="EMBL" id="GHA13529.1"/>
    </source>
</evidence>
<dbReference type="EMBL" id="BMZE01000001">
    <property type="protein sequence ID" value="GHA13529.1"/>
    <property type="molecule type" value="Genomic_DNA"/>
</dbReference>
<comment type="caution">
    <text evidence="2">The sequence shown here is derived from an EMBL/GenBank/DDBJ whole genome shotgun (WGS) entry which is preliminary data.</text>
</comment>